<sequence length="59" mass="6559">MIASQLCLIHAINSRLITLRSTSPLLLFPPQNQALYFGAKQMALQCCTNMLYLSQDSEG</sequence>
<accession>A0A0C3DKT7</accession>
<dbReference type="Proteomes" id="UP000053989">
    <property type="component" value="Unassembled WGS sequence"/>
</dbReference>
<proteinExistence type="predicted"/>
<evidence type="ECO:0000313" key="1">
    <source>
        <dbReference type="EMBL" id="KIM61305.1"/>
    </source>
</evidence>
<reference evidence="2" key="2">
    <citation type="submission" date="2015-01" db="EMBL/GenBank/DDBJ databases">
        <title>Evolutionary Origins and Diversification of the Mycorrhizal Mutualists.</title>
        <authorList>
            <consortium name="DOE Joint Genome Institute"/>
            <consortium name="Mycorrhizal Genomics Consortium"/>
            <person name="Kohler A."/>
            <person name="Kuo A."/>
            <person name="Nagy L.G."/>
            <person name="Floudas D."/>
            <person name="Copeland A."/>
            <person name="Barry K.W."/>
            <person name="Cichocki N."/>
            <person name="Veneault-Fourrey C."/>
            <person name="LaButti K."/>
            <person name="Lindquist E.A."/>
            <person name="Lipzen A."/>
            <person name="Lundell T."/>
            <person name="Morin E."/>
            <person name="Murat C."/>
            <person name="Riley R."/>
            <person name="Ohm R."/>
            <person name="Sun H."/>
            <person name="Tunlid A."/>
            <person name="Henrissat B."/>
            <person name="Grigoriev I.V."/>
            <person name="Hibbett D.S."/>
            <person name="Martin F."/>
        </authorList>
    </citation>
    <scope>NUCLEOTIDE SEQUENCE [LARGE SCALE GENOMIC DNA]</scope>
    <source>
        <strain evidence="2">Foug A</strain>
    </source>
</reference>
<name>A0A0C3DKT7_9AGAM</name>
<dbReference type="AlphaFoldDB" id="A0A0C3DKT7"/>
<gene>
    <name evidence="1" type="ORF">SCLCIDRAFT_1216077</name>
</gene>
<reference evidence="1 2" key="1">
    <citation type="submission" date="2014-04" db="EMBL/GenBank/DDBJ databases">
        <authorList>
            <consortium name="DOE Joint Genome Institute"/>
            <person name="Kuo A."/>
            <person name="Kohler A."/>
            <person name="Nagy L.G."/>
            <person name="Floudas D."/>
            <person name="Copeland A."/>
            <person name="Barry K.W."/>
            <person name="Cichocki N."/>
            <person name="Veneault-Fourrey C."/>
            <person name="LaButti K."/>
            <person name="Lindquist E.A."/>
            <person name="Lipzen A."/>
            <person name="Lundell T."/>
            <person name="Morin E."/>
            <person name="Murat C."/>
            <person name="Sun H."/>
            <person name="Tunlid A."/>
            <person name="Henrissat B."/>
            <person name="Grigoriev I.V."/>
            <person name="Hibbett D.S."/>
            <person name="Martin F."/>
            <person name="Nordberg H.P."/>
            <person name="Cantor M.N."/>
            <person name="Hua S.X."/>
        </authorList>
    </citation>
    <scope>NUCLEOTIDE SEQUENCE [LARGE SCALE GENOMIC DNA]</scope>
    <source>
        <strain evidence="1 2">Foug A</strain>
    </source>
</reference>
<dbReference type="InParanoid" id="A0A0C3DKT7"/>
<dbReference type="HOGENOM" id="CLU_2962218_0_0_1"/>
<dbReference type="EMBL" id="KN822053">
    <property type="protein sequence ID" value="KIM61305.1"/>
    <property type="molecule type" value="Genomic_DNA"/>
</dbReference>
<keyword evidence="2" id="KW-1185">Reference proteome</keyword>
<organism evidence="1 2">
    <name type="scientific">Scleroderma citrinum Foug A</name>
    <dbReference type="NCBI Taxonomy" id="1036808"/>
    <lineage>
        <taxon>Eukaryota</taxon>
        <taxon>Fungi</taxon>
        <taxon>Dikarya</taxon>
        <taxon>Basidiomycota</taxon>
        <taxon>Agaricomycotina</taxon>
        <taxon>Agaricomycetes</taxon>
        <taxon>Agaricomycetidae</taxon>
        <taxon>Boletales</taxon>
        <taxon>Sclerodermatineae</taxon>
        <taxon>Sclerodermataceae</taxon>
        <taxon>Scleroderma</taxon>
    </lineage>
</organism>
<protein>
    <submittedName>
        <fullName evidence="1">Uncharacterized protein</fullName>
    </submittedName>
</protein>
<evidence type="ECO:0000313" key="2">
    <source>
        <dbReference type="Proteomes" id="UP000053989"/>
    </source>
</evidence>